<evidence type="ECO:0000256" key="1">
    <source>
        <dbReference type="ARBA" id="ARBA00023180"/>
    </source>
</evidence>
<dbReference type="EMBL" id="CAJVCH010076047">
    <property type="protein sequence ID" value="CAG7721003.1"/>
    <property type="molecule type" value="Genomic_DNA"/>
</dbReference>
<feature type="domain" description="Carboxylesterase type B" evidence="3">
    <location>
        <begin position="22"/>
        <end position="118"/>
    </location>
</feature>
<keyword evidence="2" id="KW-0732">Signal</keyword>
<accession>A0A8J2JIX8</accession>
<dbReference type="InterPro" id="IPR050309">
    <property type="entry name" value="Type-B_Carboxylest/Lipase"/>
</dbReference>
<keyword evidence="5" id="KW-1185">Reference proteome</keyword>
<keyword evidence="1" id="KW-0325">Glycoprotein</keyword>
<dbReference type="Pfam" id="PF00135">
    <property type="entry name" value="COesterase"/>
    <property type="match status" value="2"/>
</dbReference>
<evidence type="ECO:0000313" key="4">
    <source>
        <dbReference type="EMBL" id="CAG7721003.1"/>
    </source>
</evidence>
<feature type="chain" id="PRO_5035185303" description="Carboxylesterase type B domain-containing protein" evidence="2">
    <location>
        <begin position="22"/>
        <end position="223"/>
    </location>
</feature>
<dbReference type="Proteomes" id="UP000708208">
    <property type="component" value="Unassembled WGS sequence"/>
</dbReference>
<evidence type="ECO:0000259" key="3">
    <source>
        <dbReference type="Pfam" id="PF00135"/>
    </source>
</evidence>
<evidence type="ECO:0000256" key="2">
    <source>
        <dbReference type="SAM" id="SignalP"/>
    </source>
</evidence>
<protein>
    <recommendedName>
        <fullName evidence="3">Carboxylesterase type B domain-containing protein</fullName>
    </recommendedName>
</protein>
<feature type="domain" description="Carboxylesterase type B" evidence="3">
    <location>
        <begin position="161"/>
        <end position="218"/>
    </location>
</feature>
<feature type="signal peptide" evidence="2">
    <location>
        <begin position="1"/>
        <end position="21"/>
    </location>
</feature>
<proteinExistence type="predicted"/>
<dbReference type="AlphaFoldDB" id="A0A8J2JIX8"/>
<dbReference type="InterPro" id="IPR002018">
    <property type="entry name" value="CarbesteraseB"/>
</dbReference>
<evidence type="ECO:0000313" key="5">
    <source>
        <dbReference type="Proteomes" id="UP000708208"/>
    </source>
</evidence>
<gene>
    <name evidence="4" type="ORF">AFUS01_LOCUS10252</name>
</gene>
<dbReference type="OrthoDB" id="19653at2759"/>
<comment type="caution">
    <text evidence="4">The sequence shown here is derived from an EMBL/GenBank/DDBJ whole genome shotgun (WGS) entry which is preliminary data.</text>
</comment>
<organism evidence="4 5">
    <name type="scientific">Allacma fusca</name>
    <dbReference type="NCBI Taxonomy" id="39272"/>
    <lineage>
        <taxon>Eukaryota</taxon>
        <taxon>Metazoa</taxon>
        <taxon>Ecdysozoa</taxon>
        <taxon>Arthropoda</taxon>
        <taxon>Hexapoda</taxon>
        <taxon>Collembola</taxon>
        <taxon>Symphypleona</taxon>
        <taxon>Sminthuridae</taxon>
        <taxon>Allacma</taxon>
    </lineage>
</organism>
<name>A0A8J2JIX8_9HEXA</name>
<reference evidence="4" key="1">
    <citation type="submission" date="2021-06" db="EMBL/GenBank/DDBJ databases">
        <authorList>
            <person name="Hodson N. C."/>
            <person name="Mongue J. A."/>
            <person name="Jaron S. K."/>
        </authorList>
    </citation>
    <scope>NUCLEOTIDE SEQUENCE</scope>
</reference>
<sequence length="223" mass="25399">MRTLYLTIGVFYLALLQIILGSEIVETTSGKVKGSTGESRDGRKFHQFLGIPYAKAKRFMPPTDPDSWTDVRDATSHGNMCPQIQENVQNPSESVLLDSEDCLNLDVFTPKYQASLNKCFRYLDYDVTANDSLAVTAKIMDNYFGGNSIDEKNFKDLGINKSSPDYQLSKNFIRMLSSFAENGKPKPWGETTQWPPYNTDEEKPFRLQISKSQLRRNFETYSI</sequence>
<dbReference type="PANTHER" id="PTHR11559">
    <property type="entry name" value="CARBOXYLESTERASE"/>
    <property type="match status" value="1"/>
</dbReference>